<dbReference type="InParanoid" id="A0A316VFU3"/>
<reference evidence="2 3" key="1">
    <citation type="journal article" date="2018" name="Mol. Biol. Evol.">
        <title>Broad Genomic Sampling Reveals a Smut Pathogenic Ancestry of the Fungal Clade Ustilaginomycotina.</title>
        <authorList>
            <person name="Kijpornyongpan T."/>
            <person name="Mondo S.J."/>
            <person name="Barry K."/>
            <person name="Sandor L."/>
            <person name="Lee J."/>
            <person name="Lipzen A."/>
            <person name="Pangilinan J."/>
            <person name="LaButti K."/>
            <person name="Hainaut M."/>
            <person name="Henrissat B."/>
            <person name="Grigoriev I.V."/>
            <person name="Spatafora J.W."/>
            <person name="Aime M.C."/>
        </authorList>
    </citation>
    <scope>NUCLEOTIDE SEQUENCE [LARGE SCALE GENOMIC DNA]</scope>
    <source>
        <strain evidence="2 3">MCA 3882</strain>
    </source>
</reference>
<dbReference type="AlphaFoldDB" id="A0A316VFU3"/>
<keyword evidence="1" id="KW-0812">Transmembrane</keyword>
<keyword evidence="3" id="KW-1185">Reference proteome</keyword>
<evidence type="ECO:0000256" key="1">
    <source>
        <dbReference type="SAM" id="Phobius"/>
    </source>
</evidence>
<dbReference type="Proteomes" id="UP000245771">
    <property type="component" value="Unassembled WGS sequence"/>
</dbReference>
<evidence type="ECO:0008006" key="4">
    <source>
        <dbReference type="Google" id="ProtNLM"/>
    </source>
</evidence>
<keyword evidence="1" id="KW-0472">Membrane</keyword>
<dbReference type="RefSeq" id="XP_025356754.1">
    <property type="nucleotide sequence ID" value="XM_025498011.1"/>
</dbReference>
<dbReference type="EMBL" id="KZ819602">
    <property type="protein sequence ID" value="PWN36452.1"/>
    <property type="molecule type" value="Genomic_DNA"/>
</dbReference>
<name>A0A316VFU3_9BASI</name>
<keyword evidence="1" id="KW-1133">Transmembrane helix</keyword>
<sequence length="208" mass="23562">MNKKFASPQKTCPTSLRPAWWTVEPVCTFLFVFLVLETVFIQMPLRIVAFSLAPQIFKPTIRWSLAKALLISSLKHLFHYRSSLGKTTGWVDKSKLPRFSGGQRARAIWINPINGAEKLSGRIRQLYIAGGCTVAHFPAYWVGELSFGRAKLHEKVLLYFHGGGYRALRCATQGIQMISFRRKKAGKSHTIRLNMNGLALLITPYNPR</sequence>
<feature type="transmembrane region" description="Helical" evidence="1">
    <location>
        <begin position="20"/>
        <end position="41"/>
    </location>
</feature>
<dbReference type="OrthoDB" id="2152029at2759"/>
<accession>A0A316VFU3</accession>
<evidence type="ECO:0000313" key="2">
    <source>
        <dbReference type="EMBL" id="PWN36452.1"/>
    </source>
</evidence>
<gene>
    <name evidence="2" type="ORF">FA14DRAFT_158981</name>
</gene>
<proteinExistence type="predicted"/>
<protein>
    <recommendedName>
        <fullName evidence="4">Alpha/beta hydrolase fold-3 domain-containing protein</fullName>
    </recommendedName>
</protein>
<dbReference type="GeneID" id="37019792"/>
<organism evidence="2 3">
    <name type="scientific">Meira miltonrushii</name>
    <dbReference type="NCBI Taxonomy" id="1280837"/>
    <lineage>
        <taxon>Eukaryota</taxon>
        <taxon>Fungi</taxon>
        <taxon>Dikarya</taxon>
        <taxon>Basidiomycota</taxon>
        <taxon>Ustilaginomycotina</taxon>
        <taxon>Exobasidiomycetes</taxon>
        <taxon>Exobasidiales</taxon>
        <taxon>Brachybasidiaceae</taxon>
        <taxon>Meira</taxon>
    </lineage>
</organism>
<evidence type="ECO:0000313" key="3">
    <source>
        <dbReference type="Proteomes" id="UP000245771"/>
    </source>
</evidence>